<dbReference type="Pfam" id="PF04279">
    <property type="entry name" value="IspA"/>
    <property type="match status" value="1"/>
</dbReference>
<dbReference type="NCBIfam" id="NF001323">
    <property type="entry name" value="PRK00259.1-1"/>
    <property type="match status" value="1"/>
</dbReference>
<evidence type="ECO:0000256" key="4">
    <source>
        <dbReference type="ARBA" id="ARBA00023136"/>
    </source>
</evidence>
<evidence type="ECO:0000256" key="2">
    <source>
        <dbReference type="ARBA" id="ARBA00022692"/>
    </source>
</evidence>
<dbReference type="HAMAP" id="MF_00189">
    <property type="entry name" value="YciB"/>
    <property type="match status" value="1"/>
</dbReference>
<keyword evidence="4 5" id="KW-0472">Membrane</keyword>
<comment type="caution">
    <text evidence="5">Lacks conserved residue(s) required for the propagation of feature annotation.</text>
</comment>
<reference evidence="6 7" key="1">
    <citation type="submission" date="2024-04" db="EMBL/GenBank/DDBJ databases">
        <title>A novel species isolated from cricket.</title>
        <authorList>
            <person name="Wang H.-C."/>
        </authorList>
    </citation>
    <scope>NUCLEOTIDE SEQUENCE [LARGE SCALE GENOMIC DNA]</scope>
    <source>
        <strain evidence="6 7">WL0021</strain>
    </source>
</reference>
<proteinExistence type="inferred from homology"/>
<evidence type="ECO:0000313" key="7">
    <source>
        <dbReference type="Proteomes" id="UP001418637"/>
    </source>
</evidence>
<dbReference type="InterPro" id="IPR006008">
    <property type="entry name" value="YciB"/>
</dbReference>
<comment type="similarity">
    <text evidence="5">Belongs to the YciB family.</text>
</comment>
<keyword evidence="5" id="KW-0997">Cell inner membrane</keyword>
<dbReference type="RefSeq" id="WP_346335540.1">
    <property type="nucleotide sequence ID" value="NZ_JBBYXI010000001.1"/>
</dbReference>
<gene>
    <name evidence="5" type="primary">yciB</name>
    <name evidence="6" type="ORF">WJT86_00530</name>
</gene>
<keyword evidence="1 5" id="KW-1003">Cell membrane</keyword>
<feature type="transmembrane region" description="Helical" evidence="5">
    <location>
        <begin position="61"/>
        <end position="79"/>
    </location>
</feature>
<keyword evidence="3 5" id="KW-1133">Transmembrane helix</keyword>
<comment type="caution">
    <text evidence="6">The sequence shown here is derived from an EMBL/GenBank/DDBJ whole genome shotgun (WGS) entry which is preliminary data.</text>
</comment>
<keyword evidence="7" id="KW-1185">Reference proteome</keyword>
<comment type="subcellular location">
    <subcellularLocation>
        <location evidence="5">Cell inner membrane</location>
        <topology evidence="5">Multi-pass membrane protein</topology>
    </subcellularLocation>
</comment>
<sequence>MSTESKKISPILKLVLEMGPLVAFFVIYSKFGLHMAIGAFIPLTIAALVVYYFLQGKLPTMPLVSGVIVIFFGGLTLIFDNDTFFKMKPTIVSGIFGVVLLYGYYSGKQLLKIVFDNAFSLDDEGWRILTFRWAIFFIVLAVLNEVVWRTQTESFWVSFKVFGLTAISIVFAMAQTPLLMRHELKKDDDQSN</sequence>
<evidence type="ECO:0000256" key="5">
    <source>
        <dbReference type="HAMAP-Rule" id="MF_00189"/>
    </source>
</evidence>
<dbReference type="PANTHER" id="PTHR36917:SF1">
    <property type="entry name" value="INNER MEMBRANE-SPANNING PROTEIN YCIB"/>
    <property type="match status" value="1"/>
</dbReference>
<feature type="transmembrane region" description="Helical" evidence="5">
    <location>
        <begin position="126"/>
        <end position="143"/>
    </location>
</feature>
<evidence type="ECO:0000256" key="1">
    <source>
        <dbReference type="ARBA" id="ARBA00022475"/>
    </source>
</evidence>
<organism evidence="6 7">
    <name type="scientific">Hohaiivirga grylli</name>
    <dbReference type="NCBI Taxonomy" id="3133970"/>
    <lineage>
        <taxon>Bacteria</taxon>
        <taxon>Pseudomonadati</taxon>
        <taxon>Pseudomonadota</taxon>
        <taxon>Alphaproteobacteria</taxon>
        <taxon>Hyphomicrobiales</taxon>
        <taxon>Methylobacteriaceae</taxon>
        <taxon>Hohaiivirga</taxon>
    </lineage>
</organism>
<feature type="transmembrane region" description="Helical" evidence="5">
    <location>
        <begin position="155"/>
        <end position="174"/>
    </location>
</feature>
<dbReference type="EMBL" id="JBBYXI010000001">
    <property type="protein sequence ID" value="MEN3929541.1"/>
    <property type="molecule type" value="Genomic_DNA"/>
</dbReference>
<protein>
    <recommendedName>
        <fullName evidence="5">Inner membrane-spanning protein YciB</fullName>
    </recommendedName>
</protein>
<evidence type="ECO:0000313" key="6">
    <source>
        <dbReference type="EMBL" id="MEN3929541.1"/>
    </source>
</evidence>
<keyword evidence="2 5" id="KW-0812">Transmembrane</keyword>
<dbReference type="NCBIfam" id="TIGR00997">
    <property type="entry name" value="ispZ"/>
    <property type="match status" value="1"/>
</dbReference>
<comment type="function">
    <text evidence="5">Plays a role in cell envelope biogenesis, maintenance of cell envelope integrity and membrane homeostasis.</text>
</comment>
<accession>A0ABV0BHE0</accession>
<name>A0ABV0BHE0_9HYPH</name>
<feature type="transmembrane region" description="Helical" evidence="5">
    <location>
        <begin position="85"/>
        <end position="105"/>
    </location>
</feature>
<evidence type="ECO:0000256" key="3">
    <source>
        <dbReference type="ARBA" id="ARBA00022989"/>
    </source>
</evidence>
<dbReference type="Proteomes" id="UP001418637">
    <property type="component" value="Unassembled WGS sequence"/>
</dbReference>
<dbReference type="PANTHER" id="PTHR36917">
    <property type="entry name" value="INTRACELLULAR SEPTATION PROTEIN A-RELATED"/>
    <property type="match status" value="1"/>
</dbReference>